<organism evidence="6 7">
    <name type="scientific">Actinacidiphila acididurans</name>
    <dbReference type="NCBI Taxonomy" id="2784346"/>
    <lineage>
        <taxon>Bacteria</taxon>
        <taxon>Bacillati</taxon>
        <taxon>Actinomycetota</taxon>
        <taxon>Actinomycetes</taxon>
        <taxon>Kitasatosporales</taxon>
        <taxon>Streptomycetaceae</taxon>
        <taxon>Actinacidiphila</taxon>
    </lineage>
</organism>
<dbReference type="RefSeq" id="WP_205358694.1">
    <property type="nucleotide sequence ID" value="NZ_JADKYB010000010.1"/>
</dbReference>
<dbReference type="SUPFAM" id="SSF52777">
    <property type="entry name" value="CoA-dependent acyltransferases"/>
    <property type="match status" value="2"/>
</dbReference>
<sequence length="667" mass="71988">MQRHGHVGTDGTRTRRLSFAQEQLWFLDQLTPGNAYNVLMVWRLRGPLHTGSLHRALNLVVARHEALRVTFSDDDGTPYQVVAPPATVPLTVTDLRGLSTVEREERVRAEIEARRSQPYDLRTGPLCRFGVIRTAEEEYVFYQGYHHIITDGWSTSVVNAELSAAYRAFESGAEPVFEETRLDYTEYAEAQRERLHGAVLDEEVAFWRQKLAGLPVLELPHDRPRPAGEGGHRGASLVKGFPADVRAAVRRLADEQGVSMFMVLAAAYAVVLGRWTGLEDLPVGVPMPGRPDPELESLVGMFINMVVLRSDLSGDPTFGELVERVADGVLELYDHEELPFNQVVDAVQPVREPNRNPLFQVSLQLLGASVSGEELAFPAVTAEIVTLDSVSSRFDISVSIVDDGSALRAGVEYSADMFDRWRMEAMLDHLEAVLLAAAADPDQRLSAIPLVTGEAAERLLAAGRGDLPPAVAGAPVSALWAGLSAADRQAYVVDRALGLVPPGVPGELLVAVPEPGGGTSAGMPVADPFRPGRWAVRTGVRVRWTPDLRLERADRPAQGSFSGADPARPEGAVPAGEADTAGADRDAPRTATEKSVAGIFGEVLALPEVGAEDSFFDIGGNSLQAMRAVSRINRGFGIKLSVRALYGNATVRAVSSVVDEKVKGESA</sequence>
<dbReference type="SUPFAM" id="SSF56801">
    <property type="entry name" value="Acetyl-CoA synthetase-like"/>
    <property type="match status" value="1"/>
</dbReference>
<evidence type="ECO:0000313" key="6">
    <source>
        <dbReference type="EMBL" id="MBM9506829.1"/>
    </source>
</evidence>
<dbReference type="PROSITE" id="PS50075">
    <property type="entry name" value="CARRIER"/>
    <property type="match status" value="1"/>
</dbReference>
<gene>
    <name evidence="6" type="ORF">ITX44_20225</name>
</gene>
<dbReference type="Gene3D" id="3.30.559.10">
    <property type="entry name" value="Chloramphenicol acetyltransferase-like domain"/>
    <property type="match status" value="1"/>
</dbReference>
<evidence type="ECO:0000256" key="2">
    <source>
        <dbReference type="ARBA" id="ARBA00022450"/>
    </source>
</evidence>
<dbReference type="Gene3D" id="3.40.50.1820">
    <property type="entry name" value="alpha/beta hydrolase"/>
    <property type="match status" value="1"/>
</dbReference>
<dbReference type="PROSITE" id="PS00012">
    <property type="entry name" value="PHOSPHOPANTETHEINE"/>
    <property type="match status" value="1"/>
</dbReference>
<reference evidence="6 7" key="1">
    <citation type="submission" date="2021-01" db="EMBL/GenBank/DDBJ databases">
        <title>Streptomyces acididurans sp. nov., isolated from a peat swamp forest soil.</title>
        <authorList>
            <person name="Chantavorakit T."/>
            <person name="Duangmal K."/>
        </authorList>
    </citation>
    <scope>NUCLEOTIDE SEQUENCE [LARGE SCALE GENOMIC DNA]</scope>
    <source>
        <strain evidence="6 7">KK5PA1</strain>
    </source>
</reference>
<evidence type="ECO:0000313" key="7">
    <source>
        <dbReference type="Proteomes" id="UP000749040"/>
    </source>
</evidence>
<dbReference type="InterPro" id="IPR009081">
    <property type="entry name" value="PP-bd_ACP"/>
</dbReference>
<dbReference type="InterPro" id="IPR020806">
    <property type="entry name" value="PKS_PP-bd"/>
</dbReference>
<dbReference type="PANTHER" id="PTHR45527:SF1">
    <property type="entry name" value="FATTY ACID SYNTHASE"/>
    <property type="match status" value="1"/>
</dbReference>
<keyword evidence="7" id="KW-1185">Reference proteome</keyword>
<evidence type="ECO:0000259" key="5">
    <source>
        <dbReference type="PROSITE" id="PS50075"/>
    </source>
</evidence>
<dbReference type="Proteomes" id="UP000749040">
    <property type="component" value="Unassembled WGS sequence"/>
</dbReference>
<dbReference type="PANTHER" id="PTHR45527">
    <property type="entry name" value="NONRIBOSOMAL PEPTIDE SYNTHETASE"/>
    <property type="match status" value="1"/>
</dbReference>
<dbReference type="InterPro" id="IPR023213">
    <property type="entry name" value="CAT-like_dom_sf"/>
</dbReference>
<dbReference type="InterPro" id="IPR036736">
    <property type="entry name" value="ACP-like_sf"/>
</dbReference>
<dbReference type="Pfam" id="PF00668">
    <property type="entry name" value="Condensation"/>
    <property type="match status" value="1"/>
</dbReference>
<evidence type="ECO:0000256" key="4">
    <source>
        <dbReference type="SAM" id="MobiDB-lite"/>
    </source>
</evidence>
<dbReference type="Gene3D" id="2.30.38.10">
    <property type="entry name" value="Luciferase, Domain 3"/>
    <property type="match status" value="1"/>
</dbReference>
<keyword evidence="3" id="KW-0597">Phosphoprotein</keyword>
<dbReference type="Pfam" id="PF00550">
    <property type="entry name" value="PP-binding"/>
    <property type="match status" value="1"/>
</dbReference>
<dbReference type="SUPFAM" id="SSF47336">
    <property type="entry name" value="ACP-like"/>
    <property type="match status" value="1"/>
</dbReference>
<dbReference type="CDD" id="cd19531">
    <property type="entry name" value="LCL_NRPS-like"/>
    <property type="match status" value="1"/>
</dbReference>
<feature type="domain" description="Carrier" evidence="5">
    <location>
        <begin position="587"/>
        <end position="662"/>
    </location>
</feature>
<comment type="caution">
    <text evidence="6">The sequence shown here is derived from an EMBL/GenBank/DDBJ whole genome shotgun (WGS) entry which is preliminary data.</text>
</comment>
<dbReference type="InterPro" id="IPR001242">
    <property type="entry name" value="Condensation_dom"/>
</dbReference>
<dbReference type="EMBL" id="JADKYB010000010">
    <property type="protein sequence ID" value="MBM9506829.1"/>
    <property type="molecule type" value="Genomic_DNA"/>
</dbReference>
<dbReference type="Gene3D" id="3.30.559.30">
    <property type="entry name" value="Nonribosomal peptide synthetase, condensation domain"/>
    <property type="match status" value="1"/>
</dbReference>
<evidence type="ECO:0000256" key="3">
    <source>
        <dbReference type="ARBA" id="ARBA00022553"/>
    </source>
</evidence>
<proteinExistence type="predicted"/>
<comment type="cofactor">
    <cofactor evidence="1">
        <name>pantetheine 4'-phosphate</name>
        <dbReference type="ChEBI" id="CHEBI:47942"/>
    </cofactor>
</comment>
<keyword evidence="2" id="KW-0596">Phosphopantetheine</keyword>
<evidence type="ECO:0000256" key="1">
    <source>
        <dbReference type="ARBA" id="ARBA00001957"/>
    </source>
</evidence>
<feature type="region of interest" description="Disordered" evidence="4">
    <location>
        <begin position="553"/>
        <end position="590"/>
    </location>
</feature>
<dbReference type="InterPro" id="IPR029058">
    <property type="entry name" value="AB_hydrolase_fold"/>
</dbReference>
<dbReference type="InterPro" id="IPR006162">
    <property type="entry name" value="Ppantetheine_attach_site"/>
</dbReference>
<name>A0ABS2TU16_9ACTN</name>
<protein>
    <recommendedName>
        <fullName evidence="5">Carrier domain-containing protein</fullName>
    </recommendedName>
</protein>
<accession>A0ABS2TU16</accession>
<dbReference type="SMART" id="SM00823">
    <property type="entry name" value="PKS_PP"/>
    <property type="match status" value="1"/>
</dbReference>